<evidence type="ECO:0000313" key="3">
    <source>
        <dbReference type="EMBL" id="NYF80532.1"/>
    </source>
</evidence>
<evidence type="ECO:0000256" key="1">
    <source>
        <dbReference type="SAM" id="SignalP"/>
    </source>
</evidence>
<sequence>MKFKQVLALAFSATLLFAPIAHAQTSTWALDPAHSQADFQIRHLGVSTVRGAITGAKGTVILDEKDITKSKVEATLSTATVNTSNDARDKHLKSPDFFDAEKYPTITFKSTSITKNGDKLELTGDLTIGATTKSVTLDVDGPAPPQSMHGKTISGFSASGTIKRSDFNFGQKFPAAMLGDDVKFTIDVEIDKQ</sequence>
<evidence type="ECO:0000313" key="4">
    <source>
        <dbReference type="Proteomes" id="UP000589520"/>
    </source>
</evidence>
<organism evidence="3 4">
    <name type="scientific">Granulicella arctica</name>
    <dbReference type="NCBI Taxonomy" id="940613"/>
    <lineage>
        <taxon>Bacteria</taxon>
        <taxon>Pseudomonadati</taxon>
        <taxon>Acidobacteriota</taxon>
        <taxon>Terriglobia</taxon>
        <taxon>Terriglobales</taxon>
        <taxon>Acidobacteriaceae</taxon>
        <taxon>Granulicella</taxon>
    </lineage>
</organism>
<dbReference type="PANTHER" id="PTHR34406">
    <property type="entry name" value="PROTEIN YCEI"/>
    <property type="match status" value="1"/>
</dbReference>
<keyword evidence="1" id="KW-0732">Signal</keyword>
<dbReference type="SUPFAM" id="SSF101874">
    <property type="entry name" value="YceI-like"/>
    <property type="match status" value="1"/>
</dbReference>
<dbReference type="SMART" id="SM00867">
    <property type="entry name" value="YceI"/>
    <property type="match status" value="1"/>
</dbReference>
<feature type="chain" id="PRO_5030729809" evidence="1">
    <location>
        <begin position="24"/>
        <end position="193"/>
    </location>
</feature>
<evidence type="ECO:0000259" key="2">
    <source>
        <dbReference type="SMART" id="SM00867"/>
    </source>
</evidence>
<dbReference type="InterPro" id="IPR007372">
    <property type="entry name" value="Lipid/polyisoprenoid-bd_YceI"/>
</dbReference>
<dbReference type="RefSeq" id="WP_179492011.1">
    <property type="nucleotide sequence ID" value="NZ_JACCCW010000002.1"/>
</dbReference>
<dbReference type="Pfam" id="PF04264">
    <property type="entry name" value="YceI"/>
    <property type="match status" value="1"/>
</dbReference>
<dbReference type="Proteomes" id="UP000589520">
    <property type="component" value="Unassembled WGS sequence"/>
</dbReference>
<reference evidence="3 4" key="1">
    <citation type="submission" date="2020-07" db="EMBL/GenBank/DDBJ databases">
        <title>Genomic Encyclopedia of Type Strains, Phase IV (KMG-V): Genome sequencing to study the core and pangenomes of soil and plant-associated prokaryotes.</title>
        <authorList>
            <person name="Whitman W."/>
        </authorList>
    </citation>
    <scope>NUCLEOTIDE SEQUENCE [LARGE SCALE GENOMIC DNA]</scope>
    <source>
        <strain evidence="3 4">X4EP2</strain>
    </source>
</reference>
<accession>A0A7Y9TLW4</accession>
<keyword evidence="4" id="KW-1185">Reference proteome</keyword>
<protein>
    <submittedName>
        <fullName evidence="3">Polyisoprenoid-binding protein YceI</fullName>
    </submittedName>
</protein>
<dbReference type="AlphaFoldDB" id="A0A7Y9TLW4"/>
<dbReference type="EMBL" id="JACCCW010000002">
    <property type="protein sequence ID" value="NYF80532.1"/>
    <property type="molecule type" value="Genomic_DNA"/>
</dbReference>
<name>A0A7Y9TLW4_9BACT</name>
<dbReference type="PANTHER" id="PTHR34406:SF1">
    <property type="entry name" value="PROTEIN YCEI"/>
    <property type="match status" value="1"/>
</dbReference>
<dbReference type="InterPro" id="IPR036761">
    <property type="entry name" value="TTHA0802/YceI-like_sf"/>
</dbReference>
<comment type="caution">
    <text evidence="3">The sequence shown here is derived from an EMBL/GenBank/DDBJ whole genome shotgun (WGS) entry which is preliminary data.</text>
</comment>
<proteinExistence type="predicted"/>
<dbReference type="Gene3D" id="2.40.128.110">
    <property type="entry name" value="Lipid/polyisoprenoid-binding, YceI-like"/>
    <property type="match status" value="1"/>
</dbReference>
<feature type="domain" description="Lipid/polyisoprenoid-binding YceI-like" evidence="2">
    <location>
        <begin position="27"/>
        <end position="191"/>
    </location>
</feature>
<gene>
    <name evidence="3" type="ORF">HDF17_002852</name>
</gene>
<feature type="signal peptide" evidence="1">
    <location>
        <begin position="1"/>
        <end position="23"/>
    </location>
</feature>